<dbReference type="Proteomes" id="UP000531594">
    <property type="component" value="Unassembled WGS sequence"/>
</dbReference>
<gene>
    <name evidence="3" type="ORF">HNR53_000050</name>
</gene>
<keyword evidence="4" id="KW-1185">Reference proteome</keyword>
<organism evidence="3 4">
    <name type="scientific">Bacillus benzoevorans</name>
    <dbReference type="NCBI Taxonomy" id="1456"/>
    <lineage>
        <taxon>Bacteria</taxon>
        <taxon>Bacillati</taxon>
        <taxon>Bacillota</taxon>
        <taxon>Bacilli</taxon>
        <taxon>Bacillales</taxon>
        <taxon>Bacillaceae</taxon>
        <taxon>Bacillus</taxon>
    </lineage>
</organism>
<dbReference type="InterPro" id="IPR041796">
    <property type="entry name" value="Mre11_N"/>
</dbReference>
<reference evidence="3 4" key="1">
    <citation type="submission" date="2020-08" db="EMBL/GenBank/DDBJ databases">
        <title>Genomic Encyclopedia of Type Strains, Phase IV (KMG-IV): sequencing the most valuable type-strain genomes for metagenomic binning, comparative biology and taxonomic classification.</title>
        <authorList>
            <person name="Goeker M."/>
        </authorList>
    </citation>
    <scope>NUCLEOTIDE SEQUENCE [LARGE SCALE GENOMIC DNA]</scope>
    <source>
        <strain evidence="3 4">DSM 5391</strain>
    </source>
</reference>
<dbReference type="InterPro" id="IPR050535">
    <property type="entry name" value="DNA_Repair-Maintenance_Comp"/>
</dbReference>
<keyword evidence="3" id="KW-0269">Exonuclease</keyword>
<evidence type="ECO:0000256" key="1">
    <source>
        <dbReference type="ARBA" id="ARBA00022801"/>
    </source>
</evidence>
<dbReference type="AlphaFoldDB" id="A0A7X0HPN2"/>
<evidence type="ECO:0000313" key="3">
    <source>
        <dbReference type="EMBL" id="MBB6443462.1"/>
    </source>
</evidence>
<proteinExistence type="predicted"/>
<feature type="domain" description="Calcineurin-like phosphoesterase" evidence="2">
    <location>
        <begin position="5"/>
        <end position="200"/>
    </location>
</feature>
<dbReference type="PANTHER" id="PTHR30337:SF7">
    <property type="entry name" value="PHOSPHOESTERASE"/>
    <property type="match status" value="1"/>
</dbReference>
<keyword evidence="3" id="KW-0540">Nuclease</keyword>
<evidence type="ECO:0000259" key="2">
    <source>
        <dbReference type="Pfam" id="PF00149"/>
    </source>
</evidence>
<dbReference type="SUPFAM" id="SSF56300">
    <property type="entry name" value="Metallo-dependent phosphatases"/>
    <property type="match status" value="1"/>
</dbReference>
<dbReference type="Pfam" id="PF00149">
    <property type="entry name" value="Metallophos"/>
    <property type="match status" value="1"/>
</dbReference>
<dbReference type="CDD" id="cd00840">
    <property type="entry name" value="MPP_Mre11_N"/>
    <property type="match status" value="1"/>
</dbReference>
<dbReference type="RefSeq" id="WP_184521377.1">
    <property type="nucleotide sequence ID" value="NZ_JACHGK010000001.1"/>
</dbReference>
<dbReference type="InterPro" id="IPR014576">
    <property type="entry name" value="Pesterase_YhaO"/>
</dbReference>
<accession>A0A7X0HPN2</accession>
<evidence type="ECO:0000313" key="4">
    <source>
        <dbReference type="Proteomes" id="UP000531594"/>
    </source>
</evidence>
<dbReference type="GO" id="GO:0004527">
    <property type="term" value="F:exonuclease activity"/>
    <property type="evidence" value="ECO:0007669"/>
    <property type="project" value="UniProtKB-KW"/>
</dbReference>
<protein>
    <submittedName>
        <fullName evidence="3">DNA repair exonuclease SbcCD nuclease subunit</fullName>
    </submittedName>
</protein>
<dbReference type="PANTHER" id="PTHR30337">
    <property type="entry name" value="COMPONENT OF ATP-DEPENDENT DSDNA EXONUCLEASE"/>
    <property type="match status" value="1"/>
</dbReference>
<name>A0A7X0HPN2_9BACI</name>
<dbReference type="InterPro" id="IPR004843">
    <property type="entry name" value="Calcineurin-like_PHP"/>
</dbReference>
<sequence>MKKVTFIHAADLHLDSPMTGLSQLPKKIFERIKESTFTALRKLTDAAIEHKVDFVILAGDLFDEEDRSVRAQTRLRKEMMRLSEHQIEVYVVYGNHDHLNGKWIHLDLPENVHIFKDEVEIKIFRKEDTSAHLYGFSYPVRHVTENRMAEYVKQEGADFDIGILHGYGGGAGEHARYAPFQIKDLLAKKFDYWALGHIHKRELLNEMPYIVYPGNIQGRNKKESGSKGCYLVTLTAGETKLEFIETSDVLWEECMIDSREVHSFQDLYLLCLQEMEKKRSFTKGVLLTLRLSSIRLAEKELAAVINGELLQALQEEESEEEGFVWPVAIEVGQSLQWNREELEQESDFYQELFRTFDANNHVTESTRILYENPAARRFLPEMTEEEKRTLQEQALQTLIQLLQHD</sequence>
<dbReference type="InterPro" id="IPR029052">
    <property type="entry name" value="Metallo-depent_PP-like"/>
</dbReference>
<dbReference type="Gene3D" id="3.60.21.10">
    <property type="match status" value="1"/>
</dbReference>
<keyword evidence="1" id="KW-0378">Hydrolase</keyword>
<dbReference type="PIRSF" id="PIRSF033091">
    <property type="entry name" value="Pesterase_YhaO"/>
    <property type="match status" value="1"/>
</dbReference>
<dbReference type="EMBL" id="JACHGK010000001">
    <property type="protein sequence ID" value="MBB6443462.1"/>
    <property type="molecule type" value="Genomic_DNA"/>
</dbReference>
<comment type="caution">
    <text evidence="3">The sequence shown here is derived from an EMBL/GenBank/DDBJ whole genome shotgun (WGS) entry which is preliminary data.</text>
</comment>